<feature type="region of interest" description="Disordered" evidence="1">
    <location>
        <begin position="727"/>
        <end position="765"/>
    </location>
</feature>
<gene>
    <name evidence="6" type="ORF">FC770_11215</name>
</gene>
<evidence type="ECO:0000256" key="1">
    <source>
        <dbReference type="SAM" id="MobiDB-lite"/>
    </source>
</evidence>
<feature type="domain" description="SpaA-like prealbumin fold" evidence="4">
    <location>
        <begin position="617"/>
        <end position="712"/>
    </location>
</feature>
<dbReference type="InterPro" id="IPR045826">
    <property type="entry name" value="SpaA_PFL_dom_2"/>
</dbReference>
<evidence type="ECO:0000259" key="3">
    <source>
        <dbReference type="Pfam" id="PF18651"/>
    </source>
</evidence>
<organism evidence="6 7">
    <name type="scientific">Nocardioides jishulii</name>
    <dbReference type="NCBI Taxonomy" id="2575440"/>
    <lineage>
        <taxon>Bacteria</taxon>
        <taxon>Bacillati</taxon>
        <taxon>Actinomycetota</taxon>
        <taxon>Actinomycetes</taxon>
        <taxon>Propionibacteriales</taxon>
        <taxon>Nocardioidaceae</taxon>
        <taxon>Nocardioides</taxon>
    </lineage>
</organism>
<comment type="caution">
    <text evidence="6">The sequence shown here is derived from an EMBL/GenBank/DDBJ whole genome shotgun (WGS) entry which is preliminary data.</text>
</comment>
<protein>
    <submittedName>
        <fullName evidence="6">Uncharacterized protein</fullName>
    </submittedName>
</protein>
<feature type="region of interest" description="Disordered" evidence="1">
    <location>
        <begin position="364"/>
        <end position="391"/>
    </location>
</feature>
<feature type="domain" description="SpaA-like prealbumin fold" evidence="4">
    <location>
        <begin position="716"/>
        <end position="769"/>
    </location>
</feature>
<sequence length="876" mass="93502">MTLPPAEAEFADSSTSQGRYTEVIDWVQWGSQNNDVVLQGPSSSKTVTSERRIGSSTLRTTCTVKGLSWEQPQQTGANGANTGVVLTPPLVTYTPGSWAGDSLDDLYNVGGAGYAQGAYPQYPQDFRNPNSMVIGLGNPNPSLEGAPVGVTEDQTDGARMSFDFSCEATLDGAPFPLEGIVFADAEASSGRNYSNPNPKNGPEWVQATSAEPGSAWRLLEQQRTCTQAYTQASWPAANTLRMGTEGQECALQNGFVWPYPDPQGHGPNAVAFLQNDADRDTVSARVEIQGRGYSAIALGYVLGADFGDAPESYDRAGALLQPTWRGGEIPAWATTNLSTAQQSSLLLPQRTLLGETVDAERQLQHSPGADGDDLATSQDEDGLDGSSLEGRRLPADVLTRETYSLGDVPCYGPDTGEAYVSGWIDWNGNGVFDPDERSSTATCPSGGPHRVTLEWDVPADANPGMSHTFVRLRIAEDRDQAEQPTGFSLTGEVEDHRVDLAARVQVDKTWVVDGQEYDHGTQPPGLDASPTLTPSHGTPEWGAWQDGYRPQDALEIGETTDIDESLTGCRLTRSTLTGDGVAAGGVDLRRGGTTATVTLPGSSNRYRITNTVECEQRLTLVKEVEFGERQPEDWSLSATGPADALPGHQDEESGTTLPVSAGVPYTLSEDGPSEYVATADGWQCLDTRTGDDVETTKGTVTLQAGQDVTCTVTNTTAKLTLLKSVEGGDAAPDDWTLSATPAPNDLGLDTRSTPGSSDPESAQTWEVRPDQAYVLAEEPTAAVAQDDYFLDRVEMSLDGGRTWQRVEDPEEAVTVPAGTHALYRFVNQSAPSLSVPLTGGIGRDAYLVAGVVALLAGVTLAIWRRRSRATSHDRRA</sequence>
<feature type="domain" description="GEVED" evidence="5">
    <location>
        <begin position="419"/>
        <end position="498"/>
    </location>
</feature>
<evidence type="ECO:0000313" key="7">
    <source>
        <dbReference type="Proteomes" id="UP000307808"/>
    </source>
</evidence>
<dbReference type="InterPro" id="IPR040683">
    <property type="entry name" value="CshA_NR2"/>
</dbReference>
<dbReference type="RefSeq" id="WP_137066217.1">
    <property type="nucleotide sequence ID" value="NZ_CP040748.1"/>
</dbReference>
<evidence type="ECO:0000259" key="4">
    <source>
        <dbReference type="Pfam" id="PF19403"/>
    </source>
</evidence>
<reference evidence="6 7" key="1">
    <citation type="submission" date="2019-04" db="EMBL/GenBank/DDBJ databases">
        <authorList>
            <person name="Dong K."/>
        </authorList>
    </citation>
    <scope>NUCLEOTIDE SEQUENCE [LARGE SCALE GENOMIC DNA]</scope>
    <source>
        <strain evidence="7">dk3543</strain>
    </source>
</reference>
<evidence type="ECO:0000313" key="6">
    <source>
        <dbReference type="EMBL" id="TKI61373.1"/>
    </source>
</evidence>
<keyword evidence="2" id="KW-0812">Transmembrane</keyword>
<dbReference type="EMBL" id="SZPY01000003">
    <property type="protein sequence ID" value="TKI61373.1"/>
    <property type="molecule type" value="Genomic_DNA"/>
</dbReference>
<dbReference type="InterPro" id="IPR045474">
    <property type="entry name" value="GEVED"/>
</dbReference>
<proteinExistence type="predicted"/>
<evidence type="ECO:0000259" key="5">
    <source>
        <dbReference type="Pfam" id="PF20009"/>
    </source>
</evidence>
<dbReference type="AlphaFoldDB" id="A0A4V5TLY5"/>
<feature type="compositionally biased region" description="Polar residues" evidence="1">
    <location>
        <begin position="750"/>
        <end position="764"/>
    </location>
</feature>
<name>A0A4V5TLY5_9ACTN</name>
<dbReference type="Pfam" id="PF18651">
    <property type="entry name" value="CshA_NR2"/>
    <property type="match status" value="1"/>
</dbReference>
<dbReference type="Pfam" id="PF20009">
    <property type="entry name" value="GEVED"/>
    <property type="match status" value="1"/>
</dbReference>
<feature type="transmembrane region" description="Helical" evidence="2">
    <location>
        <begin position="845"/>
        <end position="863"/>
    </location>
</feature>
<accession>A0A4V5TLY5</accession>
<keyword evidence="2" id="KW-1133">Transmembrane helix</keyword>
<dbReference type="Proteomes" id="UP000307808">
    <property type="component" value="Unassembled WGS sequence"/>
</dbReference>
<evidence type="ECO:0000256" key="2">
    <source>
        <dbReference type="SAM" id="Phobius"/>
    </source>
</evidence>
<dbReference type="Pfam" id="PF19403">
    <property type="entry name" value="SpaA_2"/>
    <property type="match status" value="2"/>
</dbReference>
<feature type="domain" description="Surface adhesin CshA non-repetitive" evidence="3">
    <location>
        <begin position="23"/>
        <end position="301"/>
    </location>
</feature>
<feature type="compositionally biased region" description="Acidic residues" evidence="1">
    <location>
        <begin position="370"/>
        <end position="383"/>
    </location>
</feature>
<dbReference type="OrthoDB" id="134475at2"/>
<keyword evidence="2" id="KW-0472">Membrane</keyword>
<feature type="region of interest" description="Disordered" evidence="1">
    <location>
        <begin position="628"/>
        <end position="656"/>
    </location>
</feature>
<keyword evidence="7" id="KW-1185">Reference proteome</keyword>